<comment type="caution">
    <text evidence="1">The sequence shown here is derived from an EMBL/GenBank/DDBJ whole genome shotgun (WGS) entry which is preliminary data.</text>
</comment>
<keyword evidence="2" id="KW-1185">Reference proteome</keyword>
<reference evidence="1 2" key="1">
    <citation type="journal article" date="2013" name="BMC Microbiol.">
        <title>Identification of the type II cytochrome c maturation pathway in anammox bacteria by comparative genomics.</title>
        <authorList>
            <person name="Ferousi C."/>
            <person name="Speth D.R."/>
            <person name="Reimann J."/>
            <person name="Op den Camp H.J."/>
            <person name="Allen J.W."/>
            <person name="Keltjens J.T."/>
            <person name="Jetten M.S."/>
        </authorList>
    </citation>
    <scope>NUCLEOTIDE SEQUENCE [LARGE SCALE GENOMIC DNA]</scope>
    <source>
        <strain evidence="1">RU1</strain>
    </source>
</reference>
<proteinExistence type="predicted"/>
<evidence type="ECO:0008006" key="3">
    <source>
        <dbReference type="Google" id="ProtNLM"/>
    </source>
</evidence>
<sequence length="67" mass="7746">MALRFFADHCISNVIIKTLQDAGNEVLRLRDYISSDSTDQIVISKAVESDAAKREKRKQERDKDIRH</sequence>
<name>A0A0M2UWK7_9BACT</name>
<dbReference type="AlphaFoldDB" id="A0A0M2UWK7"/>
<evidence type="ECO:0000313" key="2">
    <source>
        <dbReference type="Proteomes" id="UP000034954"/>
    </source>
</evidence>
<protein>
    <recommendedName>
        <fullName evidence="3">DUF5615 domain-containing protein</fullName>
    </recommendedName>
</protein>
<evidence type="ECO:0000313" key="1">
    <source>
        <dbReference type="EMBL" id="KKO20217.1"/>
    </source>
</evidence>
<dbReference type="EMBL" id="LAQJ01000121">
    <property type="protein sequence ID" value="KKO20217.1"/>
    <property type="molecule type" value="Genomic_DNA"/>
</dbReference>
<gene>
    <name evidence="1" type="ORF">BROFUL_01067</name>
</gene>
<organism evidence="1 2">
    <name type="scientific">Candidatus Brocadia fulgida</name>
    <dbReference type="NCBI Taxonomy" id="380242"/>
    <lineage>
        <taxon>Bacteria</taxon>
        <taxon>Pseudomonadati</taxon>
        <taxon>Planctomycetota</taxon>
        <taxon>Candidatus Brocadiia</taxon>
        <taxon>Candidatus Brocadiales</taxon>
        <taxon>Candidatus Brocadiaceae</taxon>
        <taxon>Candidatus Brocadia</taxon>
    </lineage>
</organism>
<accession>A0A0M2UWK7</accession>
<dbReference type="Proteomes" id="UP000034954">
    <property type="component" value="Unassembled WGS sequence"/>
</dbReference>